<sequence length="98" mass="10484">MTSLLFLAVLNFTLGCLGLIINRTHLLSALLCLELLLVSLFSGLAIWFTQTSAFPFSSTVMILLALSACEASAGLSLLVSISRTHGSDLIRSLSLLQQ</sequence>
<accession>A0A3Q8HPW3</accession>
<evidence type="ECO:0000256" key="1">
    <source>
        <dbReference type="ARBA" id="ARBA00004225"/>
    </source>
</evidence>
<evidence type="ECO:0000256" key="15">
    <source>
        <dbReference type="RuleBase" id="RU004419"/>
    </source>
</evidence>
<geneLocation type="mitochondrion" evidence="16"/>
<evidence type="ECO:0000313" key="16">
    <source>
        <dbReference type="EMBL" id="AXZ97168.1"/>
    </source>
</evidence>
<evidence type="ECO:0000256" key="9">
    <source>
        <dbReference type="ARBA" id="ARBA00022982"/>
    </source>
</evidence>
<dbReference type="GeneID" id="38574148"/>
<dbReference type="InterPro" id="IPR039428">
    <property type="entry name" value="NUOK/Mnh_C1-like"/>
</dbReference>
<keyword evidence="6 15" id="KW-0679">Respiratory chain</keyword>
<evidence type="ECO:0000256" key="8">
    <source>
        <dbReference type="ARBA" id="ARBA00022967"/>
    </source>
</evidence>
<keyword evidence="13 15" id="KW-0496">Mitochondrion</keyword>
<dbReference type="PANTHER" id="PTHR11434">
    <property type="entry name" value="NADH-UBIQUINONE OXIDOREDUCTASE SUBUNIT ND4L"/>
    <property type="match status" value="1"/>
</dbReference>
<name>A0A3Q8HPW3_9BILA</name>
<evidence type="ECO:0000256" key="12">
    <source>
        <dbReference type="ARBA" id="ARBA00023075"/>
    </source>
</evidence>
<keyword evidence="9 15" id="KW-0249">Electron transport</keyword>
<keyword evidence="14 15" id="KW-0472">Membrane</keyword>
<comment type="subcellular location">
    <subcellularLocation>
        <location evidence="15">Mitochondrion inner membrane</location>
        <topology evidence="15">Multi-pass membrane protein</topology>
    </subcellularLocation>
    <subcellularLocation>
        <location evidence="1">Mitochondrion membrane</location>
        <topology evidence="1">Multi-pass membrane protein</topology>
    </subcellularLocation>
</comment>
<keyword evidence="10 15" id="KW-1133">Transmembrane helix</keyword>
<dbReference type="GO" id="GO:0008137">
    <property type="term" value="F:NADH dehydrogenase (ubiquinone) activity"/>
    <property type="evidence" value="ECO:0007669"/>
    <property type="project" value="UniProtKB-EC"/>
</dbReference>
<evidence type="ECO:0000256" key="4">
    <source>
        <dbReference type="ARBA" id="ARBA00016612"/>
    </source>
</evidence>
<gene>
    <name evidence="16" type="primary">ND4L</name>
</gene>
<evidence type="ECO:0000256" key="3">
    <source>
        <dbReference type="ARBA" id="ARBA00012944"/>
    </source>
</evidence>
<dbReference type="Pfam" id="PF00420">
    <property type="entry name" value="Oxidored_q2"/>
    <property type="match status" value="1"/>
</dbReference>
<dbReference type="RefSeq" id="YP_009543768.1">
    <property type="nucleotide sequence ID" value="NC_040109.1"/>
</dbReference>
<evidence type="ECO:0000256" key="2">
    <source>
        <dbReference type="ARBA" id="ARBA00010519"/>
    </source>
</evidence>
<evidence type="ECO:0000256" key="5">
    <source>
        <dbReference type="ARBA" id="ARBA00022448"/>
    </source>
</evidence>
<comment type="catalytic activity">
    <reaction evidence="15">
        <text>a ubiquinone + NADH + 5 H(+)(in) = a ubiquinol + NAD(+) + 4 H(+)(out)</text>
        <dbReference type="Rhea" id="RHEA:29091"/>
        <dbReference type="Rhea" id="RHEA-COMP:9565"/>
        <dbReference type="Rhea" id="RHEA-COMP:9566"/>
        <dbReference type="ChEBI" id="CHEBI:15378"/>
        <dbReference type="ChEBI" id="CHEBI:16389"/>
        <dbReference type="ChEBI" id="CHEBI:17976"/>
        <dbReference type="ChEBI" id="CHEBI:57540"/>
        <dbReference type="ChEBI" id="CHEBI:57945"/>
        <dbReference type="EC" id="7.1.1.2"/>
    </reaction>
</comment>
<dbReference type="Gene3D" id="1.10.287.3510">
    <property type="match status" value="1"/>
</dbReference>
<evidence type="ECO:0000256" key="7">
    <source>
        <dbReference type="ARBA" id="ARBA00022692"/>
    </source>
</evidence>
<evidence type="ECO:0000256" key="11">
    <source>
        <dbReference type="ARBA" id="ARBA00023027"/>
    </source>
</evidence>
<dbReference type="GO" id="GO:0030964">
    <property type="term" value="C:NADH dehydrogenase complex"/>
    <property type="evidence" value="ECO:0007669"/>
    <property type="project" value="TreeGrafter"/>
</dbReference>
<dbReference type="InterPro" id="IPR001133">
    <property type="entry name" value="NADH_UbQ_OxRdtase_chain4L/K"/>
</dbReference>
<keyword evidence="12 15" id="KW-0830">Ubiquinone</keyword>
<dbReference type="AlphaFoldDB" id="A0A3Q8HPW3"/>
<evidence type="ECO:0000256" key="14">
    <source>
        <dbReference type="ARBA" id="ARBA00023136"/>
    </source>
</evidence>
<feature type="transmembrane region" description="Helical" evidence="15">
    <location>
        <begin position="28"/>
        <end position="48"/>
    </location>
</feature>
<keyword evidence="15" id="KW-0999">Mitochondrion inner membrane</keyword>
<comment type="function">
    <text evidence="15">Core subunit of the mitochondrial membrane respiratory chain NADH dehydrogenase (Complex I) which catalyzes electron transfer from NADH through the respiratory chain, using ubiquinone as an electron acceptor.</text>
</comment>
<dbReference type="EC" id="7.1.1.2" evidence="3 15"/>
<dbReference type="PANTHER" id="PTHR11434:SF0">
    <property type="entry name" value="NADH-UBIQUINONE OXIDOREDUCTASE CHAIN 4L"/>
    <property type="match status" value="1"/>
</dbReference>
<proteinExistence type="inferred from homology"/>
<dbReference type="EMBL" id="MG652439">
    <property type="protein sequence ID" value="AXZ97168.1"/>
    <property type="molecule type" value="Genomic_DNA"/>
</dbReference>
<keyword evidence="7 15" id="KW-0812">Transmembrane</keyword>
<dbReference type="GO" id="GO:0042773">
    <property type="term" value="P:ATP synthesis coupled electron transport"/>
    <property type="evidence" value="ECO:0007669"/>
    <property type="project" value="UniProtKB-UniRule"/>
</dbReference>
<evidence type="ECO:0000256" key="6">
    <source>
        <dbReference type="ARBA" id="ARBA00022660"/>
    </source>
</evidence>
<evidence type="ECO:0000256" key="13">
    <source>
        <dbReference type="ARBA" id="ARBA00023128"/>
    </source>
</evidence>
<organism evidence="16">
    <name type="scientific">Glossobalanus marginatus</name>
    <dbReference type="NCBI Taxonomy" id="1443200"/>
    <lineage>
        <taxon>Eukaryota</taxon>
        <taxon>Metazoa</taxon>
        <taxon>Hemichordata</taxon>
        <taxon>Enteropneusta</taxon>
        <taxon>Ptychoderidae</taxon>
        <taxon>Glossobalanus</taxon>
    </lineage>
</organism>
<keyword evidence="5 15" id="KW-0813">Transport</keyword>
<reference evidence="16" key="1">
    <citation type="journal article" date="2019" name="Genome Biol. Evol.">
        <title>Mitogenomics Reveals a Novel Genetic Code in Hemichordata.</title>
        <authorList>
            <person name="Li Y."/>
            <person name="Kocot K.M."/>
            <person name="Tassia M.G."/>
            <person name="Cannon J.T."/>
            <person name="Bernt M."/>
            <person name="Halanych K.M."/>
        </authorList>
    </citation>
    <scope>NUCLEOTIDE SEQUENCE</scope>
</reference>
<keyword evidence="8 15" id="KW-1278">Translocase</keyword>
<dbReference type="GO" id="GO:0016651">
    <property type="term" value="F:oxidoreductase activity, acting on NAD(P)H"/>
    <property type="evidence" value="ECO:0007669"/>
    <property type="project" value="InterPro"/>
</dbReference>
<protein>
    <recommendedName>
        <fullName evidence="4 15">NADH-ubiquinone oxidoreductase chain 4L</fullName>
        <ecNumber evidence="3 15">7.1.1.2</ecNumber>
    </recommendedName>
</protein>
<feature type="transmembrane region" description="Helical" evidence="15">
    <location>
        <begin position="60"/>
        <end position="81"/>
    </location>
</feature>
<keyword evidence="11 15" id="KW-0520">NAD</keyword>
<dbReference type="CTD" id="4539"/>
<dbReference type="GO" id="GO:0005743">
    <property type="term" value="C:mitochondrial inner membrane"/>
    <property type="evidence" value="ECO:0007669"/>
    <property type="project" value="UniProtKB-SubCell"/>
</dbReference>
<comment type="similarity">
    <text evidence="2 15">Belongs to the complex I subunit 4L family.</text>
</comment>
<evidence type="ECO:0000256" key="10">
    <source>
        <dbReference type="ARBA" id="ARBA00022989"/>
    </source>
</evidence>